<dbReference type="Gene3D" id="3.40.50.1820">
    <property type="entry name" value="alpha/beta hydrolase"/>
    <property type="match status" value="2"/>
</dbReference>
<proteinExistence type="predicted"/>
<reference evidence="1 2" key="1">
    <citation type="submission" date="2019-12" db="EMBL/GenBank/DDBJ databases">
        <title>A genome sequence resource for the geographically widespread anthracnose pathogen Colletotrichum asianum.</title>
        <authorList>
            <person name="Meng Y."/>
        </authorList>
    </citation>
    <scope>NUCLEOTIDE SEQUENCE [LARGE SCALE GENOMIC DNA]</scope>
    <source>
        <strain evidence="1 2">ICMP 18580</strain>
    </source>
</reference>
<dbReference type="OrthoDB" id="8119704at2759"/>
<name>A0A8H3W7U8_9PEZI</name>
<dbReference type="SUPFAM" id="SSF53474">
    <property type="entry name" value="alpha/beta-Hydrolases"/>
    <property type="match status" value="1"/>
</dbReference>
<keyword evidence="1" id="KW-0560">Oxidoreductase</keyword>
<sequence>MLPTYVPVQKVEAKNGIVYAYRRLGPAEGEGLDGLLGSRVHTPSAMKRPVIMFDPPAVGQTTGDTQRTPIDINIMGDDLNAFLDALSLDYIDLLGFSIGSMACQMATYQSQMDASEADWQAAYTLTFFRNDDQGRAAAESYFKRLRQSEFNENAADGALPTFNDVESFMIQLSCIKNWCAPGGKNKHWYYRLHELTMPVLVMTGDDDYLVPTPRSYELLDGIPNCMLVIWPRAGHASIWQYAENNAARVNEFLDSNPDNYAEPRL</sequence>
<gene>
    <name evidence="1" type="ORF">GQ607_010602</name>
</gene>
<accession>A0A8H3W7U8</accession>
<dbReference type="GO" id="GO:0004601">
    <property type="term" value="F:peroxidase activity"/>
    <property type="evidence" value="ECO:0007669"/>
    <property type="project" value="UniProtKB-KW"/>
</dbReference>
<dbReference type="InterPro" id="IPR050471">
    <property type="entry name" value="AB_hydrolase"/>
</dbReference>
<comment type="caution">
    <text evidence="1">The sequence shown here is derived from an EMBL/GenBank/DDBJ whole genome shotgun (WGS) entry which is preliminary data.</text>
</comment>
<dbReference type="AlphaFoldDB" id="A0A8H3W7U8"/>
<dbReference type="EMBL" id="WOWK01000064">
    <property type="protein sequence ID" value="KAF0322099.1"/>
    <property type="molecule type" value="Genomic_DNA"/>
</dbReference>
<evidence type="ECO:0000313" key="2">
    <source>
        <dbReference type="Proteomes" id="UP000434172"/>
    </source>
</evidence>
<protein>
    <submittedName>
        <fullName evidence="1">Peroxidase</fullName>
    </submittedName>
</protein>
<keyword evidence="2" id="KW-1185">Reference proteome</keyword>
<keyword evidence="1" id="KW-0575">Peroxidase</keyword>
<organism evidence="1 2">
    <name type="scientific">Colletotrichum asianum</name>
    <dbReference type="NCBI Taxonomy" id="702518"/>
    <lineage>
        <taxon>Eukaryota</taxon>
        <taxon>Fungi</taxon>
        <taxon>Dikarya</taxon>
        <taxon>Ascomycota</taxon>
        <taxon>Pezizomycotina</taxon>
        <taxon>Sordariomycetes</taxon>
        <taxon>Hypocreomycetidae</taxon>
        <taxon>Glomerellales</taxon>
        <taxon>Glomerellaceae</taxon>
        <taxon>Colletotrichum</taxon>
        <taxon>Colletotrichum gloeosporioides species complex</taxon>
    </lineage>
</organism>
<dbReference type="Proteomes" id="UP000434172">
    <property type="component" value="Unassembled WGS sequence"/>
</dbReference>
<dbReference type="InterPro" id="IPR029058">
    <property type="entry name" value="AB_hydrolase_fold"/>
</dbReference>
<dbReference type="PANTHER" id="PTHR43433">
    <property type="entry name" value="HYDROLASE, ALPHA/BETA FOLD FAMILY PROTEIN"/>
    <property type="match status" value="1"/>
</dbReference>
<evidence type="ECO:0000313" key="1">
    <source>
        <dbReference type="EMBL" id="KAF0322099.1"/>
    </source>
</evidence>
<dbReference type="PANTHER" id="PTHR43433:SF4">
    <property type="entry name" value="NON-HEME CHLOROPEROXIDASE-RELATED"/>
    <property type="match status" value="1"/>
</dbReference>